<comment type="subcellular location">
    <subcellularLocation>
        <location evidence="1">Membrane</location>
        <topology evidence="1">Multi-pass membrane protein</topology>
    </subcellularLocation>
</comment>
<feature type="domain" description="Peptidase S54 rhomboid" evidence="5">
    <location>
        <begin position="129"/>
        <end position="160"/>
    </location>
</feature>
<proteinExistence type="predicted"/>
<keyword evidence="3" id="KW-1133">Transmembrane helix</keyword>
<gene>
    <name evidence="6" type="ORF">P43SY_001359</name>
</gene>
<keyword evidence="4" id="KW-0472">Membrane</keyword>
<dbReference type="GO" id="GO:0004252">
    <property type="term" value="F:serine-type endopeptidase activity"/>
    <property type="evidence" value="ECO:0007669"/>
    <property type="project" value="InterPro"/>
</dbReference>
<evidence type="ECO:0000259" key="5">
    <source>
        <dbReference type="Pfam" id="PF01694"/>
    </source>
</evidence>
<keyword evidence="2" id="KW-0812">Transmembrane</keyword>
<name>A0AAD5Q8W1_PYTIN</name>
<organism evidence="6 7">
    <name type="scientific">Pythium insidiosum</name>
    <name type="common">Pythiosis disease agent</name>
    <dbReference type="NCBI Taxonomy" id="114742"/>
    <lineage>
        <taxon>Eukaryota</taxon>
        <taxon>Sar</taxon>
        <taxon>Stramenopiles</taxon>
        <taxon>Oomycota</taxon>
        <taxon>Peronosporomycetes</taxon>
        <taxon>Pythiales</taxon>
        <taxon>Pythiaceae</taxon>
        <taxon>Pythium</taxon>
    </lineage>
</organism>
<evidence type="ECO:0000256" key="1">
    <source>
        <dbReference type="ARBA" id="ARBA00004141"/>
    </source>
</evidence>
<dbReference type="SUPFAM" id="SSF144091">
    <property type="entry name" value="Rhomboid-like"/>
    <property type="match status" value="1"/>
</dbReference>
<dbReference type="GO" id="GO:0016020">
    <property type="term" value="C:membrane"/>
    <property type="evidence" value="ECO:0007669"/>
    <property type="project" value="UniProtKB-SubCell"/>
</dbReference>
<reference evidence="6" key="1">
    <citation type="submission" date="2021-12" db="EMBL/GenBank/DDBJ databases">
        <title>Prjna785345.</title>
        <authorList>
            <person name="Rujirawat T."/>
            <person name="Krajaejun T."/>
        </authorList>
    </citation>
    <scope>NUCLEOTIDE SEQUENCE</scope>
    <source>
        <strain evidence="6">Pi057C3</strain>
    </source>
</reference>
<dbReference type="Pfam" id="PF01694">
    <property type="entry name" value="Rhomboid"/>
    <property type="match status" value="2"/>
</dbReference>
<dbReference type="AlphaFoldDB" id="A0AAD5Q8W1"/>
<dbReference type="Proteomes" id="UP001209570">
    <property type="component" value="Unassembled WGS sequence"/>
</dbReference>
<sequence length="314" mass="33871">MYGSDSAVAFAGASRLVARVGRSTPAAHVGDRVLLASLGAVSAGLAVSTTWDIYSASQPSDLDACSFSPSGREEDSRLQDDNAKVLAAIIAANVAVWGMWRVSFLNPRLERFMWRHFACSYDGVVHGKRVHTLLTSAFSHITIPHIAINMSMLWQFGLPIMAPRDARDSWFDRALARSRVLSAWRSLKADVHSHDLLDLNRFFTLYVSSALASSTLSIATSRLEGLPTTFTLGASGAVMGVLTTCCLLFPDRRLMLYGFIEMTSAEILQAVTAFNLIGASFQCSVQIDCTGHLGGQAAALALRQPPPSSRGNDS</sequence>
<evidence type="ECO:0000256" key="3">
    <source>
        <dbReference type="ARBA" id="ARBA00022989"/>
    </source>
</evidence>
<protein>
    <recommendedName>
        <fullName evidence="5">Peptidase S54 rhomboid domain-containing protein</fullName>
    </recommendedName>
</protein>
<evidence type="ECO:0000256" key="2">
    <source>
        <dbReference type="ARBA" id="ARBA00022692"/>
    </source>
</evidence>
<evidence type="ECO:0000313" key="7">
    <source>
        <dbReference type="Proteomes" id="UP001209570"/>
    </source>
</evidence>
<dbReference type="EMBL" id="JAKCXM010000049">
    <property type="protein sequence ID" value="KAJ0405154.1"/>
    <property type="molecule type" value="Genomic_DNA"/>
</dbReference>
<dbReference type="InterPro" id="IPR022764">
    <property type="entry name" value="Peptidase_S54_rhomboid_dom"/>
</dbReference>
<feature type="domain" description="Peptidase S54 rhomboid" evidence="5">
    <location>
        <begin position="199"/>
        <end position="302"/>
    </location>
</feature>
<dbReference type="Gene3D" id="1.20.1540.10">
    <property type="entry name" value="Rhomboid-like"/>
    <property type="match status" value="1"/>
</dbReference>
<dbReference type="InterPro" id="IPR035952">
    <property type="entry name" value="Rhomboid-like_sf"/>
</dbReference>
<accession>A0AAD5Q8W1</accession>
<evidence type="ECO:0000256" key="4">
    <source>
        <dbReference type="ARBA" id="ARBA00023136"/>
    </source>
</evidence>
<keyword evidence="7" id="KW-1185">Reference proteome</keyword>
<dbReference type="PANTHER" id="PTHR43731">
    <property type="entry name" value="RHOMBOID PROTEASE"/>
    <property type="match status" value="1"/>
</dbReference>
<dbReference type="InterPro" id="IPR050925">
    <property type="entry name" value="Rhomboid_protease_S54"/>
</dbReference>
<comment type="caution">
    <text evidence="6">The sequence shown here is derived from an EMBL/GenBank/DDBJ whole genome shotgun (WGS) entry which is preliminary data.</text>
</comment>
<evidence type="ECO:0000313" key="6">
    <source>
        <dbReference type="EMBL" id="KAJ0405154.1"/>
    </source>
</evidence>
<dbReference type="PANTHER" id="PTHR43731:SF34">
    <property type="entry name" value="PEPTIDASE S54 RHOMBOID DOMAIN-CONTAINING PROTEIN"/>
    <property type="match status" value="1"/>
</dbReference>